<sequence length="246" mass="27559">MRPDYTEVFQDPRAVTKYAEETYADGTFSSTVSERQRQWLRGFVSQMFEAPPVQHDFACGTGRAIRMLEGMVSAAHGYDTSAAMLAKAADLGTRARLHLVSPTGVLPTGSDQPNLVTLFRFLLNASEPVRHRAMQFAAGMLPDRDAGLLVCENHGNARSLRHLKAVFGKLDTELWFAELSHGELLELFDQYGFEVVASQGFTLLTRSFYHRAALSWFAPGLDDVVSRRRWSAKLATDVVYVARRKR</sequence>
<gene>
    <name evidence="1" type="ORF">FB566_1525</name>
</gene>
<dbReference type="InParanoid" id="A0A543AU06"/>
<reference evidence="1 2" key="1">
    <citation type="submission" date="2019-06" db="EMBL/GenBank/DDBJ databases">
        <title>Sequencing the genomes of 1000 actinobacteria strains.</title>
        <authorList>
            <person name="Klenk H.-P."/>
        </authorList>
    </citation>
    <scope>NUCLEOTIDE SEQUENCE [LARGE SCALE GENOMIC DNA]</scope>
    <source>
        <strain evidence="1 2">DSM 45928</strain>
    </source>
</reference>
<comment type="caution">
    <text evidence="1">The sequence shown here is derived from an EMBL/GenBank/DDBJ whole genome shotgun (WGS) entry which is preliminary data.</text>
</comment>
<evidence type="ECO:0008006" key="3">
    <source>
        <dbReference type="Google" id="ProtNLM"/>
    </source>
</evidence>
<accession>A0A543AU06</accession>
<protein>
    <recommendedName>
        <fullName evidence="3">Methyltransferase family protein</fullName>
    </recommendedName>
</protein>
<proteinExistence type="predicted"/>
<dbReference type="SUPFAM" id="SSF53335">
    <property type="entry name" value="S-adenosyl-L-methionine-dependent methyltransferases"/>
    <property type="match status" value="1"/>
</dbReference>
<evidence type="ECO:0000313" key="1">
    <source>
        <dbReference type="EMBL" id="TQL76005.1"/>
    </source>
</evidence>
<organism evidence="1 2">
    <name type="scientific">Stackebrandtia endophytica</name>
    <dbReference type="NCBI Taxonomy" id="1496996"/>
    <lineage>
        <taxon>Bacteria</taxon>
        <taxon>Bacillati</taxon>
        <taxon>Actinomycetota</taxon>
        <taxon>Actinomycetes</taxon>
        <taxon>Glycomycetales</taxon>
        <taxon>Glycomycetaceae</taxon>
        <taxon>Stackebrandtia</taxon>
    </lineage>
</organism>
<dbReference type="AlphaFoldDB" id="A0A543AU06"/>
<keyword evidence="2" id="KW-1185">Reference proteome</keyword>
<dbReference type="EMBL" id="VFOW01000001">
    <property type="protein sequence ID" value="TQL76005.1"/>
    <property type="molecule type" value="Genomic_DNA"/>
</dbReference>
<dbReference type="Gene3D" id="3.40.50.150">
    <property type="entry name" value="Vaccinia Virus protein VP39"/>
    <property type="match status" value="1"/>
</dbReference>
<dbReference type="InterPro" id="IPR029063">
    <property type="entry name" value="SAM-dependent_MTases_sf"/>
</dbReference>
<dbReference type="RefSeq" id="WP_142036761.1">
    <property type="nucleotide sequence ID" value="NZ_JBHTGS010000001.1"/>
</dbReference>
<dbReference type="OrthoDB" id="3284088at2"/>
<dbReference type="Proteomes" id="UP000317043">
    <property type="component" value="Unassembled WGS sequence"/>
</dbReference>
<evidence type="ECO:0000313" key="2">
    <source>
        <dbReference type="Proteomes" id="UP000317043"/>
    </source>
</evidence>
<name>A0A543AU06_9ACTN</name>